<keyword evidence="1" id="KW-0812">Transmembrane</keyword>
<dbReference type="AlphaFoldDB" id="A0A8E2JEJ1"/>
<keyword evidence="1" id="KW-1133">Transmembrane helix</keyword>
<evidence type="ECO:0000259" key="2">
    <source>
        <dbReference type="Pfam" id="PF00955"/>
    </source>
</evidence>
<accession>A0A8E2JEJ1</accession>
<protein>
    <recommendedName>
        <fullName evidence="2">Bicarbonate transporter-like transmembrane domain-containing protein</fullName>
    </recommendedName>
</protein>
<evidence type="ECO:0000256" key="1">
    <source>
        <dbReference type="SAM" id="Phobius"/>
    </source>
</evidence>
<dbReference type="InterPro" id="IPR011531">
    <property type="entry name" value="HCO3_transpt-like_TM_dom"/>
</dbReference>
<sequence length="81" mass="9085">LRIPKHRILFFVFWQLLGWAMSVAISQTIAAIGFPVIITALIPFRVFVIPKLFSREELEIMDSLTATNDVVLASLGGKPKM</sequence>
<keyword evidence="1" id="KW-0472">Membrane</keyword>
<dbReference type="EMBL" id="KV744991">
    <property type="protein sequence ID" value="OCK79730.1"/>
    <property type="molecule type" value="Genomic_DNA"/>
</dbReference>
<dbReference type="Proteomes" id="UP000250266">
    <property type="component" value="Unassembled WGS sequence"/>
</dbReference>
<dbReference type="Pfam" id="PF00955">
    <property type="entry name" value="HCO3_cotransp"/>
    <property type="match status" value="1"/>
</dbReference>
<name>A0A8E2JEJ1_9PEZI</name>
<feature type="domain" description="Bicarbonate transporter-like transmembrane" evidence="2">
    <location>
        <begin position="2"/>
        <end position="64"/>
    </location>
</feature>
<proteinExistence type="predicted"/>
<keyword evidence="4" id="KW-1185">Reference proteome</keyword>
<evidence type="ECO:0000313" key="4">
    <source>
        <dbReference type="Proteomes" id="UP000250266"/>
    </source>
</evidence>
<gene>
    <name evidence="3" type="ORF">K432DRAFT_272875</name>
</gene>
<feature type="non-terminal residue" evidence="3">
    <location>
        <position position="81"/>
    </location>
</feature>
<dbReference type="OrthoDB" id="1735926at2759"/>
<dbReference type="GO" id="GO:0016020">
    <property type="term" value="C:membrane"/>
    <property type="evidence" value="ECO:0007669"/>
    <property type="project" value="InterPro"/>
</dbReference>
<dbReference type="GO" id="GO:0006820">
    <property type="term" value="P:monoatomic anion transport"/>
    <property type="evidence" value="ECO:0007669"/>
    <property type="project" value="InterPro"/>
</dbReference>
<organism evidence="3 4">
    <name type="scientific">Lepidopterella palustris CBS 459.81</name>
    <dbReference type="NCBI Taxonomy" id="1314670"/>
    <lineage>
        <taxon>Eukaryota</taxon>
        <taxon>Fungi</taxon>
        <taxon>Dikarya</taxon>
        <taxon>Ascomycota</taxon>
        <taxon>Pezizomycotina</taxon>
        <taxon>Dothideomycetes</taxon>
        <taxon>Pleosporomycetidae</taxon>
        <taxon>Mytilinidiales</taxon>
        <taxon>Argynnaceae</taxon>
        <taxon>Lepidopterella</taxon>
    </lineage>
</organism>
<evidence type="ECO:0000313" key="3">
    <source>
        <dbReference type="EMBL" id="OCK79730.1"/>
    </source>
</evidence>
<feature type="non-terminal residue" evidence="3">
    <location>
        <position position="1"/>
    </location>
</feature>
<reference evidence="3 4" key="1">
    <citation type="journal article" date="2016" name="Nat. Commun.">
        <title>Ectomycorrhizal ecology is imprinted in the genome of the dominant symbiotic fungus Cenococcum geophilum.</title>
        <authorList>
            <consortium name="DOE Joint Genome Institute"/>
            <person name="Peter M."/>
            <person name="Kohler A."/>
            <person name="Ohm R.A."/>
            <person name="Kuo A."/>
            <person name="Krutzmann J."/>
            <person name="Morin E."/>
            <person name="Arend M."/>
            <person name="Barry K.W."/>
            <person name="Binder M."/>
            <person name="Choi C."/>
            <person name="Clum A."/>
            <person name="Copeland A."/>
            <person name="Grisel N."/>
            <person name="Haridas S."/>
            <person name="Kipfer T."/>
            <person name="LaButti K."/>
            <person name="Lindquist E."/>
            <person name="Lipzen A."/>
            <person name="Maire R."/>
            <person name="Meier B."/>
            <person name="Mihaltcheva S."/>
            <person name="Molinier V."/>
            <person name="Murat C."/>
            <person name="Poggeler S."/>
            <person name="Quandt C.A."/>
            <person name="Sperisen C."/>
            <person name="Tritt A."/>
            <person name="Tisserant E."/>
            <person name="Crous P.W."/>
            <person name="Henrissat B."/>
            <person name="Nehls U."/>
            <person name="Egli S."/>
            <person name="Spatafora J.W."/>
            <person name="Grigoriev I.V."/>
            <person name="Martin F.M."/>
        </authorList>
    </citation>
    <scope>NUCLEOTIDE SEQUENCE [LARGE SCALE GENOMIC DNA]</scope>
    <source>
        <strain evidence="3 4">CBS 459.81</strain>
    </source>
</reference>
<feature type="transmembrane region" description="Helical" evidence="1">
    <location>
        <begin position="34"/>
        <end position="53"/>
    </location>
</feature>